<name>A0A382HN77_9ZZZZ</name>
<gene>
    <name evidence="1" type="ORF">METZ01_LOCUS241406</name>
</gene>
<organism evidence="1">
    <name type="scientific">marine metagenome</name>
    <dbReference type="NCBI Taxonomy" id="408172"/>
    <lineage>
        <taxon>unclassified sequences</taxon>
        <taxon>metagenomes</taxon>
        <taxon>ecological metagenomes</taxon>
    </lineage>
</organism>
<dbReference type="AlphaFoldDB" id="A0A382HN77"/>
<evidence type="ECO:0000313" key="1">
    <source>
        <dbReference type="EMBL" id="SVB88552.1"/>
    </source>
</evidence>
<protein>
    <submittedName>
        <fullName evidence="1">Uncharacterized protein</fullName>
    </submittedName>
</protein>
<reference evidence="1" key="1">
    <citation type="submission" date="2018-05" db="EMBL/GenBank/DDBJ databases">
        <authorList>
            <person name="Lanie J.A."/>
            <person name="Ng W.-L."/>
            <person name="Kazmierczak K.M."/>
            <person name="Andrzejewski T.M."/>
            <person name="Davidsen T.M."/>
            <person name="Wayne K.J."/>
            <person name="Tettelin H."/>
            <person name="Glass J.I."/>
            <person name="Rusch D."/>
            <person name="Podicherti R."/>
            <person name="Tsui H.-C.T."/>
            <person name="Winkler M.E."/>
        </authorList>
    </citation>
    <scope>NUCLEOTIDE SEQUENCE</scope>
</reference>
<proteinExistence type="predicted"/>
<accession>A0A382HN77</accession>
<dbReference type="EMBL" id="UINC01062184">
    <property type="protein sequence ID" value="SVB88552.1"/>
    <property type="molecule type" value="Genomic_DNA"/>
</dbReference>
<sequence length="85" mass="9407">MMRDFTLRVLSILPLVSCTATKDNLFTDASRLHTANDLSTVTCVFHAKAVGQPVNDRVRYVGEGSATVRRALRDCSEQDLNGHEN</sequence>